<name>A0A5M8END3_PSEVE</name>
<gene>
    <name evidence="1" type="ORF">F3K53_22215</name>
</gene>
<comment type="caution">
    <text evidence="1">The sequence shown here is derived from an EMBL/GenBank/DDBJ whole genome shotgun (WGS) entry which is preliminary data.</text>
</comment>
<dbReference type="EMBL" id="VWXT01000391">
    <property type="protein sequence ID" value="KAA6174177.1"/>
    <property type="molecule type" value="Genomic_DNA"/>
</dbReference>
<proteinExistence type="predicted"/>
<protein>
    <submittedName>
        <fullName evidence="1">Thioredoxin</fullName>
    </submittedName>
</protein>
<dbReference type="AlphaFoldDB" id="A0A5M8END3"/>
<reference evidence="1 2" key="1">
    <citation type="submission" date="2019-09" db="EMBL/GenBank/DDBJ databases">
        <title>Genomic sequencing of 4 copper resistant soil isolates.</title>
        <authorList>
            <person name="Havryliuk O."/>
        </authorList>
    </citation>
    <scope>NUCLEOTIDE SEQUENCE [LARGE SCALE GENOMIC DNA]</scope>
    <source>
        <strain evidence="1 2">UKR4</strain>
    </source>
</reference>
<dbReference type="Proteomes" id="UP000323909">
    <property type="component" value="Unassembled WGS sequence"/>
</dbReference>
<dbReference type="InterPro" id="IPR036249">
    <property type="entry name" value="Thioredoxin-like_sf"/>
</dbReference>
<organism evidence="1 2">
    <name type="scientific">Pseudomonas veronii</name>
    <dbReference type="NCBI Taxonomy" id="76761"/>
    <lineage>
        <taxon>Bacteria</taxon>
        <taxon>Pseudomonadati</taxon>
        <taxon>Pseudomonadota</taxon>
        <taxon>Gammaproteobacteria</taxon>
        <taxon>Pseudomonadales</taxon>
        <taxon>Pseudomonadaceae</taxon>
        <taxon>Pseudomonas</taxon>
    </lineage>
</organism>
<evidence type="ECO:0000313" key="2">
    <source>
        <dbReference type="Proteomes" id="UP000323909"/>
    </source>
</evidence>
<sequence>MYTDSEHRSVDGGGSSIVKEQVLTDLDIDQQLLALPGISLVVFVSEGCSSCRWARQQVPGWRLPVDRVCWVDAGHNGGAVERYEIFHLPALFVVCEGQFLGQIYTPIVAAELADAINQALTRTPEDLP</sequence>
<dbReference type="SUPFAM" id="SSF52833">
    <property type="entry name" value="Thioredoxin-like"/>
    <property type="match status" value="1"/>
</dbReference>
<evidence type="ECO:0000313" key="1">
    <source>
        <dbReference type="EMBL" id="KAA6174177.1"/>
    </source>
</evidence>
<accession>A0A5M8END3</accession>
<dbReference type="RefSeq" id="WP_150056147.1">
    <property type="nucleotide sequence ID" value="NZ_VWXT01000391.1"/>
</dbReference>